<proteinExistence type="predicted"/>
<name>A0A174UTZ1_PHOVU</name>
<evidence type="ECO:0000313" key="5">
    <source>
        <dbReference type="Proteomes" id="UP000326091"/>
    </source>
</evidence>
<dbReference type="Proteomes" id="UP000469427">
    <property type="component" value="Unassembled WGS sequence"/>
</dbReference>
<evidence type="ECO:0000313" key="3">
    <source>
        <dbReference type="EMBL" id="NVB73889.1"/>
    </source>
</evidence>
<evidence type="ECO:0000313" key="4">
    <source>
        <dbReference type="EMBL" id="QEW35609.1"/>
    </source>
</evidence>
<dbReference type="Proteomes" id="UP000462885">
    <property type="component" value="Unassembled WGS sequence"/>
</dbReference>
<dbReference type="EMBL" id="WDBI01000029">
    <property type="protein sequence ID" value="KAB6524358.1"/>
    <property type="molecule type" value="Genomic_DNA"/>
</dbReference>
<evidence type="ECO:0000313" key="7">
    <source>
        <dbReference type="Proteomes" id="UP000469427"/>
    </source>
</evidence>
<reference evidence="2 7" key="1">
    <citation type="journal article" date="2019" name="Nat. Med.">
        <title>A library of human gut bacterial isolates paired with longitudinal multiomics data enables mechanistic microbiome research.</title>
        <authorList>
            <person name="Poyet M."/>
            <person name="Groussin M."/>
            <person name="Gibbons S.M."/>
            <person name="Avila-Pacheco J."/>
            <person name="Jiang X."/>
            <person name="Kearney S.M."/>
            <person name="Perrotta A.R."/>
            <person name="Berdy B."/>
            <person name="Zhao S."/>
            <person name="Lieberman T.D."/>
            <person name="Swanson P.K."/>
            <person name="Smith M."/>
            <person name="Roesemann S."/>
            <person name="Alexander J.E."/>
            <person name="Rich S.A."/>
            <person name="Livny J."/>
            <person name="Vlamakis H."/>
            <person name="Clish C."/>
            <person name="Bullock K."/>
            <person name="Deik A."/>
            <person name="Scott J."/>
            <person name="Pierce K.A."/>
            <person name="Xavier R.J."/>
            <person name="Alm E.J."/>
        </authorList>
    </citation>
    <scope>NUCLEOTIDE SEQUENCE [LARGE SCALE GENOMIC DNA]</scope>
    <source>
        <strain evidence="2 7">BIOML-A122</strain>
    </source>
</reference>
<dbReference type="EMBL" id="JABWDJ010000034">
    <property type="protein sequence ID" value="NVB73889.1"/>
    <property type="molecule type" value="Genomic_DNA"/>
</dbReference>
<reference evidence="1 6" key="3">
    <citation type="submission" date="2019-10" db="EMBL/GenBank/DDBJ databases">
        <title>Genome Sequence and Assembly of iSURF_14.</title>
        <authorList>
            <person name="Wucher B.R."/>
            <person name="Ruoff K.L."/>
            <person name="Price C.E."/>
            <person name="Valls R.R."/>
            <person name="O'Toole G.A."/>
        </authorList>
    </citation>
    <scope>NUCLEOTIDE SEQUENCE [LARGE SCALE GENOMIC DNA]</scope>
    <source>
        <strain evidence="1 6">ANK132K_3B</strain>
    </source>
</reference>
<protein>
    <submittedName>
        <fullName evidence="3">PD-(D/E)XK nuclease family transposase</fullName>
    </submittedName>
</protein>
<accession>A0A174UTZ1</accession>
<reference evidence="4 5" key="2">
    <citation type="submission" date="2019-09" db="EMBL/GenBank/DDBJ databases">
        <title>Commensal-derived Metabolites Govern Vibrio cholerae Pathogenesis in Host.</title>
        <authorList>
            <person name="Yoon S.S."/>
            <person name="Yoon M.Y."/>
        </authorList>
    </citation>
    <scope>NUCLEOTIDE SEQUENCE [LARGE SCALE GENOMIC DNA]</scope>
    <source>
        <strain evidence="4 5">VIC01</strain>
    </source>
</reference>
<dbReference type="Proteomes" id="UP000524321">
    <property type="component" value="Unassembled WGS sequence"/>
</dbReference>
<dbReference type="PANTHER" id="PTHR41317:SF1">
    <property type="entry name" value="PD-(D_E)XK NUCLEASE FAMILY TRANSPOSASE"/>
    <property type="match status" value="1"/>
</dbReference>
<dbReference type="PANTHER" id="PTHR41317">
    <property type="entry name" value="PD-(D_E)XK NUCLEASE FAMILY TRANSPOSASE"/>
    <property type="match status" value="1"/>
</dbReference>
<reference evidence="3 8" key="4">
    <citation type="submission" date="2020-04" db="EMBL/GenBank/DDBJ databases">
        <authorList>
            <person name="Pieper L."/>
        </authorList>
    </citation>
    <scope>NUCLEOTIDE SEQUENCE [LARGE SCALE GENOMIC DNA]</scope>
    <source>
        <strain evidence="3 8">B33</strain>
    </source>
</reference>
<dbReference type="Proteomes" id="UP000326091">
    <property type="component" value="Chromosome"/>
</dbReference>
<dbReference type="EMBL" id="WCIF01000004">
    <property type="protein sequence ID" value="KAB5440827.1"/>
    <property type="molecule type" value="Genomic_DNA"/>
</dbReference>
<evidence type="ECO:0000313" key="2">
    <source>
        <dbReference type="EMBL" id="KAB6524358.1"/>
    </source>
</evidence>
<organism evidence="3 8">
    <name type="scientific">Phocaeicola vulgatus</name>
    <name type="common">Bacteroides vulgatus</name>
    <dbReference type="NCBI Taxonomy" id="821"/>
    <lineage>
        <taxon>Bacteria</taxon>
        <taxon>Pseudomonadati</taxon>
        <taxon>Bacteroidota</taxon>
        <taxon>Bacteroidia</taxon>
        <taxon>Bacteroidales</taxon>
        <taxon>Bacteroidaceae</taxon>
        <taxon>Phocaeicola</taxon>
    </lineage>
</organism>
<reference evidence="3 8" key="5">
    <citation type="submission" date="2020-07" db="EMBL/GenBank/DDBJ databases">
        <title>Bacterial metabolism rescues the inhibition of intestinal drug absorption by food and drug additives.</title>
        <authorList>
            <person name="Zou L."/>
            <person name="Spanogiannopoulos P."/>
            <person name="Chien H.-C."/>
            <person name="Pieper L.M."/>
            <person name="Cai W."/>
            <person name="Khuri N."/>
            <person name="Pottel J."/>
            <person name="Vora B."/>
            <person name="Ni Z."/>
            <person name="Tsakalozou E."/>
            <person name="Zhang W."/>
            <person name="Shoichet B.K."/>
            <person name="Giacomini K.M."/>
            <person name="Turnbaugh P.J."/>
        </authorList>
    </citation>
    <scope>NUCLEOTIDE SEQUENCE [LARGE SCALE GENOMIC DNA]</scope>
    <source>
        <strain evidence="3 8">B33</strain>
    </source>
</reference>
<dbReference type="Pfam" id="PF12784">
    <property type="entry name" value="PDDEXK_2"/>
    <property type="match status" value="1"/>
</dbReference>
<sequence length="306" mass="35416">MELQDKYIRFDWAVKRLLRHKANFGVLEGFLTVLIGDEIHIVEILESEGNQQTENDKFNRVDIKALNSKNEIVIIEIQNTRELYYLERILYGVAKAITEHISLGETYYKVKKIYSISILYFDIGHGTDYLYHGQNIFKGVHTGDFLQVSTREKDAIVPRMPSEIYPEYFLIRVNEFNKVAVTPLEEWIEYLKTGIIRPDTTAPGLGEAREKLKYYSMTPQERHAYDEHLSALMIQNDVLDSAKLEGKIEGKIEGRLEGRAEGREEGREEGIKEGVLRNARRMKEKGFSTEDIMEITGLTFEEVSQL</sequence>
<evidence type="ECO:0000313" key="8">
    <source>
        <dbReference type="Proteomes" id="UP000524321"/>
    </source>
</evidence>
<gene>
    <name evidence="1" type="ORF">F9Z94_05250</name>
    <name evidence="2" type="ORF">GAY98_16100</name>
    <name evidence="3" type="ORF">HUV05_10235</name>
    <name evidence="4" type="ORF">VIC01_01103</name>
</gene>
<dbReference type="AlphaFoldDB" id="A0A174UTZ1"/>
<evidence type="ECO:0000313" key="6">
    <source>
        <dbReference type="Proteomes" id="UP000462885"/>
    </source>
</evidence>
<dbReference type="EMBL" id="CP043529">
    <property type="protein sequence ID" value="QEW35609.1"/>
    <property type="molecule type" value="Genomic_DNA"/>
</dbReference>
<evidence type="ECO:0000313" key="1">
    <source>
        <dbReference type="EMBL" id="KAB5440827.1"/>
    </source>
</evidence>
<dbReference type="RefSeq" id="WP_005851013.1">
    <property type="nucleotide sequence ID" value="NZ_CACRTA010000052.1"/>
</dbReference>